<dbReference type="Pfam" id="PF24883">
    <property type="entry name" value="NPHP3_N"/>
    <property type="match status" value="1"/>
</dbReference>
<feature type="region of interest" description="Disordered" evidence="2">
    <location>
        <begin position="274"/>
        <end position="305"/>
    </location>
</feature>
<evidence type="ECO:0000259" key="4">
    <source>
        <dbReference type="Pfam" id="PF25053"/>
    </source>
</evidence>
<evidence type="ECO:0000313" key="6">
    <source>
        <dbReference type="Proteomes" id="UP001583177"/>
    </source>
</evidence>
<feature type="domain" description="Nephrocystin 3-like N-terminal" evidence="3">
    <location>
        <begin position="308"/>
        <end position="468"/>
    </location>
</feature>
<accession>A0ABR3XPM2</accession>
<evidence type="ECO:0008006" key="7">
    <source>
        <dbReference type="Google" id="ProtNLM"/>
    </source>
</evidence>
<sequence length="972" mass="109948">MSGLEGLAALGLACSIFQVISFGRETLDVVKGFYRNGTLDDSLMNKSTAIQDLASDIVAVDIPTPVGKYEQKLVDVTKKCSGFARDLQMEIDKVIGNNRKGSLGGTLKTAFKAHWRKNRLDKMEKDLYDSEQLMQSTLLAWIFKSSKIVSTNLDSLGPELRNFVIKYEQGCRQASDLVSKEALQVREAVKAIQAHVTQTSAELEQKFEKRVEDSGTERLREKLLKSLKYPGMNERTNQVEHAHARTFNWLFADGDELSDSEDDYPLSTESEQLIDEATRSEHDSSVESTTDSTDDESQGEPPEMVWSNFSDWLQSDLSIYWIMGKPGSGKSTLAKFILSDSRTTTALEHWRPGAIIASHYFWRPGALLQRSIKGMLCSLIYQLLLSVPIALDYATANVTGLSQKDAETDWSVLELQRLCIGLIRSCGKPLCLLIDGLDECGPEDDHQKLLELVDKIMLSNVKIIVTSRNEPVFEKRFRHEPQLRVQDLTAGDLRTYARDKLRPDIRDPLLYELVWKAEGVFLWVVLAVQSINRGMKNADSPGELRERIRILPKRLENLYKDMLERLNEDRQLYREEAALYFKLAIASREEQHSVLRSFPSGLSALEMTIASHQRTHPVFLKWATISASSLLEKFETFIRRAEVCCAGLLSLSGIPNSATRKVMEGLGDTEKKLVAYSDDRVQFRFIHRSARDFLVDTVMGKEILRQDSSRAWQIQTRLLGARLKTIQFLDSMLGSSTALRDAPTYRYFSKNLSYYFVDLARIADIRDDTAGDDTIRELFSLLYDLYISTQSYKPLVLSDRFDDNFLGVVALQASTVIEKLLASLHTGGKVHDICDEIDYSSDELSDSSEDADNNFEEARDVISFLTQKCQEFGGEADDRVIAFLQPDGNLVDVPYRLVSGQDSAHLMDMLWEWLLAGGEPGTDLKNGCLEVLARSPFSSIGFKDLMKDMGHFDELAAREIMKEYEGERRRRS</sequence>
<organism evidence="5 6">
    <name type="scientific">Diaporthe australafricana</name>
    <dbReference type="NCBI Taxonomy" id="127596"/>
    <lineage>
        <taxon>Eukaryota</taxon>
        <taxon>Fungi</taxon>
        <taxon>Dikarya</taxon>
        <taxon>Ascomycota</taxon>
        <taxon>Pezizomycotina</taxon>
        <taxon>Sordariomycetes</taxon>
        <taxon>Sordariomycetidae</taxon>
        <taxon>Diaporthales</taxon>
        <taxon>Diaporthaceae</taxon>
        <taxon>Diaporthe</taxon>
    </lineage>
</organism>
<dbReference type="InterPro" id="IPR056884">
    <property type="entry name" value="NPHP3-like_N"/>
</dbReference>
<evidence type="ECO:0000313" key="5">
    <source>
        <dbReference type="EMBL" id="KAL1877899.1"/>
    </source>
</evidence>
<evidence type="ECO:0000259" key="3">
    <source>
        <dbReference type="Pfam" id="PF24883"/>
    </source>
</evidence>
<evidence type="ECO:0000256" key="1">
    <source>
        <dbReference type="ARBA" id="ARBA00022737"/>
    </source>
</evidence>
<dbReference type="Gene3D" id="3.40.50.300">
    <property type="entry name" value="P-loop containing nucleotide triphosphate hydrolases"/>
    <property type="match status" value="1"/>
</dbReference>
<dbReference type="InterPro" id="IPR056693">
    <property type="entry name" value="DUF7791"/>
</dbReference>
<proteinExistence type="predicted"/>
<dbReference type="SUPFAM" id="SSF52540">
    <property type="entry name" value="P-loop containing nucleoside triphosphate hydrolases"/>
    <property type="match status" value="1"/>
</dbReference>
<protein>
    <recommendedName>
        <fullName evidence="7">NACHT domain-containing protein</fullName>
    </recommendedName>
</protein>
<dbReference type="EMBL" id="JAWRVE010000013">
    <property type="protein sequence ID" value="KAL1877899.1"/>
    <property type="molecule type" value="Genomic_DNA"/>
</dbReference>
<dbReference type="PANTHER" id="PTHR10039:SF5">
    <property type="entry name" value="NACHT DOMAIN-CONTAINING PROTEIN"/>
    <property type="match status" value="1"/>
</dbReference>
<reference evidence="5 6" key="1">
    <citation type="journal article" date="2024" name="IMA Fungus">
        <title>IMA Genome - F19 : A genome assembly and annotation guide to empower mycologists, including annotated draft genome sequences of Ceratocystis pirilliformis, Diaporthe australafricana, Fusarium ophioides, Paecilomyces lecythidis, and Sporothrix stenoceras.</title>
        <authorList>
            <person name="Aylward J."/>
            <person name="Wilson A.M."/>
            <person name="Visagie C.M."/>
            <person name="Spraker J."/>
            <person name="Barnes I."/>
            <person name="Buitendag C."/>
            <person name="Ceriani C."/>
            <person name="Del Mar Angel L."/>
            <person name="du Plessis D."/>
            <person name="Fuchs T."/>
            <person name="Gasser K."/>
            <person name="Kramer D."/>
            <person name="Li W."/>
            <person name="Munsamy K."/>
            <person name="Piso A."/>
            <person name="Price J.L."/>
            <person name="Sonnekus B."/>
            <person name="Thomas C."/>
            <person name="van der Nest A."/>
            <person name="van Dijk A."/>
            <person name="van Heerden A."/>
            <person name="van Vuuren N."/>
            <person name="Yilmaz N."/>
            <person name="Duong T.A."/>
            <person name="van der Merwe N.A."/>
            <person name="Wingfield M.J."/>
            <person name="Wingfield B.D."/>
        </authorList>
    </citation>
    <scope>NUCLEOTIDE SEQUENCE [LARGE SCALE GENOMIC DNA]</scope>
    <source>
        <strain evidence="5 6">CMW 18300</strain>
    </source>
</reference>
<dbReference type="Proteomes" id="UP001583177">
    <property type="component" value="Unassembled WGS sequence"/>
</dbReference>
<keyword evidence="1" id="KW-0677">Repeat</keyword>
<evidence type="ECO:0000256" key="2">
    <source>
        <dbReference type="SAM" id="MobiDB-lite"/>
    </source>
</evidence>
<keyword evidence="6" id="KW-1185">Reference proteome</keyword>
<name>A0ABR3XPM2_9PEZI</name>
<dbReference type="Pfam" id="PF25053">
    <property type="entry name" value="DUF7791"/>
    <property type="match status" value="1"/>
</dbReference>
<feature type="compositionally biased region" description="Basic and acidic residues" evidence="2">
    <location>
        <begin position="276"/>
        <end position="285"/>
    </location>
</feature>
<feature type="domain" description="DUF7791" evidence="4">
    <location>
        <begin position="571"/>
        <end position="730"/>
    </location>
</feature>
<gene>
    <name evidence="5" type="ORF">Daus18300_002252</name>
</gene>
<dbReference type="PANTHER" id="PTHR10039">
    <property type="entry name" value="AMELOGENIN"/>
    <property type="match status" value="1"/>
</dbReference>
<dbReference type="InterPro" id="IPR027417">
    <property type="entry name" value="P-loop_NTPase"/>
</dbReference>
<comment type="caution">
    <text evidence="5">The sequence shown here is derived from an EMBL/GenBank/DDBJ whole genome shotgun (WGS) entry which is preliminary data.</text>
</comment>